<feature type="domain" description="C2H2-type" evidence="13">
    <location>
        <begin position="256"/>
        <end position="283"/>
    </location>
</feature>
<dbReference type="SMART" id="SM00349">
    <property type="entry name" value="KRAB"/>
    <property type="match status" value="1"/>
</dbReference>
<dbReference type="InterPro" id="IPR001909">
    <property type="entry name" value="KRAB"/>
</dbReference>
<dbReference type="PANTHER" id="PTHR24393">
    <property type="entry name" value="ZINC FINGER PROTEIN"/>
    <property type="match status" value="1"/>
</dbReference>
<sequence length="878" mass="101644">VTFSDVAINFSHEEWGWLDSAQRDLYKDVMVQNYKNLASLGLSVTKPYVISLLENGKEPWMVEKKLSKDWESKWKNKELFTNDIYDEDSSKTVVIEKNLKQGCEFSNFNMDSQHIEKVEGKRGHQIEHFRPVTFTFRESPTGESVYKYNAFKRIFHVKATLSEPQIISAEEKSHKHDILKKNIPKKSVIKKEKSSDRNKVLNSSESVATFSQSKSLSLHETYSRERIYTCSECGKGFGKQSILNRHWRIHTGEKPYECRECGKAFSHGSSLTRHQISHSGEKPYKCTECGKAFSHVSSLTNHQSTHTGEKPYECMNCRKSFSRVSHLIEHLRIHTQEKLYECQMCAKAFIHRSSLIHHQKIHTGEKPYECRLVSSRIHVVQLEVGEKTWMPDTADFTPAISRGPNSGCWFPMEVEEASSQGESQVRALSVDTVTQKVYPCEMCGPVMKDILLLGEHQEIHPGQKLHTCEACGRQLWFFTDVLQHQDQYSEEKDARVCEEMAVFVNSSTAHTPASSFMCIDDEEDLLGSSSRLQHPARSNEGNPHTSTSYSTAFQTKERLYECSECGKFFGHKIALVWHQRIHREEMTESGNILRPDPVFIAHQSVHTGEMPCEYDEHGKFFSQSSSLILHQWVHSTIKPYECSECGKAFRCKSRLVQHQRIHTGERPFECTKCGKFFRQSSVFIEHQRVHTETKPYQCNECGKFFRSKVTLVRHHKLHTGEKPYECSECGKSFIQSSYLTAHMRVHTGEKPYACSECGKAFRIKNKLVRHQRIHTGEKPYECSECGKFFRSRVILVRHQRIHTGEKPYECNGLVQHQRIHSEERPYECSICGKFFKQSSGLFVHRRIHRGTRPYQCNECGKNYSRRSHLVQHKKFHIG</sequence>
<feature type="domain" description="C2H2-type" evidence="13">
    <location>
        <begin position="560"/>
        <end position="587"/>
    </location>
</feature>
<dbReference type="STRING" id="885580.ENSFDAP00000006057"/>
<evidence type="ECO:0000256" key="8">
    <source>
        <dbReference type="ARBA" id="ARBA00023015"/>
    </source>
</evidence>
<dbReference type="InterPro" id="IPR013087">
    <property type="entry name" value="Znf_C2H2_type"/>
</dbReference>
<accession>A0A091DMP7</accession>
<feature type="domain" description="C2H2-type" evidence="13">
    <location>
        <begin position="724"/>
        <end position="751"/>
    </location>
</feature>
<evidence type="ECO:0000256" key="12">
    <source>
        <dbReference type="PROSITE-ProRule" id="PRU00042"/>
    </source>
</evidence>
<dbReference type="SUPFAM" id="SSF57667">
    <property type="entry name" value="beta-beta-alpha zinc fingers"/>
    <property type="match status" value="10"/>
</dbReference>
<keyword evidence="8" id="KW-0805">Transcription regulation</keyword>
<proteinExistence type="inferred from homology"/>
<dbReference type="FunFam" id="3.30.160.60:FF:001292">
    <property type="entry name" value="zinc finger protein 181 isoform X2"/>
    <property type="match status" value="1"/>
</dbReference>
<feature type="domain" description="C2H2-type" evidence="13">
    <location>
        <begin position="312"/>
        <end position="339"/>
    </location>
</feature>
<dbReference type="EMBL" id="KN122176">
    <property type="protein sequence ID" value="KFO32367.1"/>
    <property type="molecule type" value="Genomic_DNA"/>
</dbReference>
<evidence type="ECO:0000259" key="13">
    <source>
        <dbReference type="PROSITE" id="PS50157"/>
    </source>
</evidence>
<dbReference type="CDD" id="cd07765">
    <property type="entry name" value="KRAB_A-box"/>
    <property type="match status" value="1"/>
</dbReference>
<dbReference type="Gene3D" id="3.30.160.60">
    <property type="entry name" value="Classic Zinc Finger"/>
    <property type="match status" value="15"/>
</dbReference>
<protein>
    <submittedName>
        <fullName evidence="15">Zinc finger protein 181</fullName>
    </submittedName>
</protein>
<evidence type="ECO:0000256" key="3">
    <source>
        <dbReference type="ARBA" id="ARBA00006991"/>
    </source>
</evidence>
<dbReference type="GO" id="GO:0008270">
    <property type="term" value="F:zinc ion binding"/>
    <property type="evidence" value="ECO:0007669"/>
    <property type="project" value="UniProtKB-KW"/>
</dbReference>
<evidence type="ECO:0000256" key="10">
    <source>
        <dbReference type="ARBA" id="ARBA00023163"/>
    </source>
</evidence>
<dbReference type="FunFam" id="3.30.160.60:FF:000238">
    <property type="entry name" value="Zinc finger protein 485"/>
    <property type="match status" value="1"/>
</dbReference>
<dbReference type="Pfam" id="PF01352">
    <property type="entry name" value="KRAB"/>
    <property type="match status" value="1"/>
</dbReference>
<gene>
    <name evidence="15" type="ORF">H920_06212</name>
</gene>
<evidence type="ECO:0000256" key="6">
    <source>
        <dbReference type="ARBA" id="ARBA00022771"/>
    </source>
</evidence>
<feature type="domain" description="C2H2-type" evidence="13">
    <location>
        <begin position="340"/>
        <end position="367"/>
    </location>
</feature>
<evidence type="ECO:0000256" key="4">
    <source>
        <dbReference type="ARBA" id="ARBA00022723"/>
    </source>
</evidence>
<evidence type="ECO:0000256" key="9">
    <source>
        <dbReference type="ARBA" id="ARBA00023125"/>
    </source>
</evidence>
<comment type="subcellular location">
    <subcellularLocation>
        <location evidence="2">Nucleus</location>
    </subcellularLocation>
</comment>
<evidence type="ECO:0000256" key="2">
    <source>
        <dbReference type="ARBA" id="ARBA00004123"/>
    </source>
</evidence>
<feature type="domain" description="C2H2-type" evidence="13">
    <location>
        <begin position="438"/>
        <end position="465"/>
    </location>
</feature>
<dbReference type="Gene3D" id="2.20.28.10">
    <property type="match status" value="1"/>
</dbReference>
<feature type="domain" description="C2H2-type" evidence="13">
    <location>
        <begin position="696"/>
        <end position="723"/>
    </location>
</feature>
<dbReference type="FunFam" id="3.30.160.60:FF:000144">
    <property type="entry name" value="zinc finger protein 181 isoform X1"/>
    <property type="match status" value="2"/>
</dbReference>
<keyword evidence="11" id="KW-0539">Nucleus</keyword>
<keyword evidence="16" id="KW-1185">Reference proteome</keyword>
<feature type="domain" description="C2H2-type" evidence="13">
    <location>
        <begin position="780"/>
        <end position="807"/>
    </location>
</feature>
<dbReference type="FunFam" id="3.30.160.60:FF:002343">
    <property type="entry name" value="Zinc finger protein 33A"/>
    <property type="match status" value="1"/>
</dbReference>
<dbReference type="Pfam" id="PF00096">
    <property type="entry name" value="zf-C2H2"/>
    <property type="match status" value="14"/>
</dbReference>
<feature type="non-terminal residue" evidence="15">
    <location>
        <position position="1"/>
    </location>
</feature>
<keyword evidence="5" id="KW-0677">Repeat</keyword>
<feature type="domain" description="C2H2-type" evidence="13">
    <location>
        <begin position="610"/>
        <end position="639"/>
    </location>
</feature>
<feature type="domain" description="C2H2-type" evidence="13">
    <location>
        <begin position="228"/>
        <end position="255"/>
    </location>
</feature>
<dbReference type="PROSITE" id="PS00028">
    <property type="entry name" value="ZINC_FINGER_C2H2_1"/>
    <property type="match status" value="15"/>
</dbReference>
<evidence type="ECO:0000256" key="1">
    <source>
        <dbReference type="ARBA" id="ARBA00003767"/>
    </source>
</evidence>
<evidence type="ECO:0000313" key="16">
    <source>
        <dbReference type="Proteomes" id="UP000028990"/>
    </source>
</evidence>
<dbReference type="GO" id="GO:0001228">
    <property type="term" value="F:DNA-binding transcription activator activity, RNA polymerase II-specific"/>
    <property type="evidence" value="ECO:0007669"/>
    <property type="project" value="TreeGrafter"/>
</dbReference>
<dbReference type="InterPro" id="IPR036051">
    <property type="entry name" value="KRAB_dom_sf"/>
</dbReference>
<organism evidence="15 16">
    <name type="scientific">Fukomys damarensis</name>
    <name type="common">Damaraland mole rat</name>
    <name type="synonym">Cryptomys damarensis</name>
    <dbReference type="NCBI Taxonomy" id="885580"/>
    <lineage>
        <taxon>Eukaryota</taxon>
        <taxon>Metazoa</taxon>
        <taxon>Chordata</taxon>
        <taxon>Craniata</taxon>
        <taxon>Vertebrata</taxon>
        <taxon>Euteleostomi</taxon>
        <taxon>Mammalia</taxon>
        <taxon>Eutheria</taxon>
        <taxon>Euarchontoglires</taxon>
        <taxon>Glires</taxon>
        <taxon>Rodentia</taxon>
        <taxon>Hystricomorpha</taxon>
        <taxon>Bathyergidae</taxon>
        <taxon>Fukomys</taxon>
    </lineage>
</organism>
<dbReference type="AlphaFoldDB" id="A0A091DMP7"/>
<evidence type="ECO:0000259" key="14">
    <source>
        <dbReference type="PROSITE" id="PS50805"/>
    </source>
</evidence>
<feature type="domain" description="C2H2-type" evidence="13">
    <location>
        <begin position="854"/>
        <end position="878"/>
    </location>
</feature>
<evidence type="ECO:0000256" key="7">
    <source>
        <dbReference type="ARBA" id="ARBA00022833"/>
    </source>
</evidence>
<dbReference type="SUPFAM" id="SSF109640">
    <property type="entry name" value="KRAB domain (Kruppel-associated box)"/>
    <property type="match status" value="1"/>
</dbReference>
<evidence type="ECO:0000256" key="5">
    <source>
        <dbReference type="ARBA" id="ARBA00022737"/>
    </source>
</evidence>
<dbReference type="PROSITE" id="PS50157">
    <property type="entry name" value="ZINC_FINGER_C2H2_2"/>
    <property type="match status" value="16"/>
</dbReference>
<dbReference type="SMART" id="SM00355">
    <property type="entry name" value="ZnF_C2H2"/>
    <property type="match status" value="15"/>
</dbReference>
<dbReference type="FunFam" id="3.30.160.60:FF:002254">
    <property type="entry name" value="Zinc finger protein 540"/>
    <property type="match status" value="1"/>
</dbReference>
<feature type="domain" description="C2H2-type" evidence="13">
    <location>
        <begin position="668"/>
        <end position="695"/>
    </location>
</feature>
<reference evidence="15 16" key="1">
    <citation type="submission" date="2013-11" db="EMBL/GenBank/DDBJ databases">
        <title>The Damaraland mole rat (Fukomys damarensis) genome and evolution of African mole rats.</title>
        <authorList>
            <person name="Gladyshev V.N."/>
            <person name="Fang X."/>
        </authorList>
    </citation>
    <scope>NUCLEOTIDE SEQUENCE [LARGE SCALE GENOMIC DNA]</scope>
    <source>
        <tissue evidence="15">Liver</tissue>
    </source>
</reference>
<comment type="function">
    <text evidence="1">May be involved in transcriptional regulation.</text>
</comment>
<name>A0A091DMP7_FUKDA</name>
<keyword evidence="9" id="KW-0238">DNA-binding</keyword>
<dbReference type="InterPro" id="IPR036236">
    <property type="entry name" value="Znf_C2H2_sf"/>
</dbReference>
<dbReference type="FunFam" id="3.30.160.60:FF:000352">
    <property type="entry name" value="zinc finger protein 3 homolog"/>
    <property type="match status" value="1"/>
</dbReference>
<feature type="domain" description="C2H2-type" evidence="13">
    <location>
        <begin position="752"/>
        <end position="779"/>
    </location>
</feature>
<dbReference type="FunFam" id="3.30.160.60:FF:000295">
    <property type="entry name" value="zinc finger protein 19"/>
    <property type="match status" value="2"/>
</dbReference>
<dbReference type="FunFam" id="3.30.160.60:FF:000040">
    <property type="entry name" value="RB associated KRAB zinc finger"/>
    <property type="match status" value="1"/>
</dbReference>
<dbReference type="GO" id="GO:0005634">
    <property type="term" value="C:nucleus"/>
    <property type="evidence" value="ECO:0007669"/>
    <property type="project" value="UniProtKB-SubCell"/>
</dbReference>
<keyword evidence="4" id="KW-0479">Metal-binding</keyword>
<feature type="domain" description="C2H2-type" evidence="13">
    <location>
        <begin position="826"/>
        <end position="853"/>
    </location>
</feature>
<dbReference type="FunFam" id="3.30.160.60:FF:000098">
    <property type="entry name" value="Zinc finger protein 614"/>
    <property type="match status" value="1"/>
</dbReference>
<feature type="domain" description="KRAB" evidence="14">
    <location>
        <begin position="1"/>
        <end position="72"/>
    </location>
</feature>
<keyword evidence="6 12" id="KW-0863">Zinc-finger</keyword>
<dbReference type="FunFam" id="3.30.160.60:FF:000755">
    <property type="entry name" value="zinc finger protein 174"/>
    <property type="match status" value="1"/>
</dbReference>
<dbReference type="PANTHER" id="PTHR24393:SF159">
    <property type="entry name" value="ZINC FINGER PROTEIN 345-RELATED"/>
    <property type="match status" value="1"/>
</dbReference>
<feature type="domain" description="C2H2-type" evidence="13">
    <location>
        <begin position="640"/>
        <end position="667"/>
    </location>
</feature>
<evidence type="ECO:0000313" key="15">
    <source>
        <dbReference type="EMBL" id="KFO32367.1"/>
    </source>
</evidence>
<feature type="domain" description="C2H2-type" evidence="13">
    <location>
        <begin position="284"/>
        <end position="311"/>
    </location>
</feature>
<keyword evidence="7" id="KW-0862">Zinc</keyword>
<dbReference type="PROSITE" id="PS50805">
    <property type="entry name" value="KRAB"/>
    <property type="match status" value="1"/>
</dbReference>
<dbReference type="GO" id="GO:0000978">
    <property type="term" value="F:RNA polymerase II cis-regulatory region sequence-specific DNA binding"/>
    <property type="evidence" value="ECO:0007669"/>
    <property type="project" value="TreeGrafter"/>
</dbReference>
<keyword evidence="10" id="KW-0804">Transcription</keyword>
<comment type="similarity">
    <text evidence="3">Belongs to the krueppel C2H2-type zinc-finger protein family.</text>
</comment>
<dbReference type="Proteomes" id="UP000028990">
    <property type="component" value="Unassembled WGS sequence"/>
</dbReference>
<evidence type="ECO:0000256" key="11">
    <source>
        <dbReference type="ARBA" id="ARBA00023242"/>
    </source>
</evidence>
<dbReference type="FunFam" id="3.30.160.60:FF:000024">
    <property type="entry name" value="zinc finger protein 140 isoform X1"/>
    <property type="match status" value="1"/>
</dbReference>
<dbReference type="Gene3D" id="6.10.140.140">
    <property type="match status" value="1"/>
</dbReference>
<dbReference type="FunFam" id="3.30.160.60:FF:000281">
    <property type="entry name" value="Zinc finger protein 558 isoform X1"/>
    <property type="match status" value="1"/>
</dbReference>